<keyword evidence="7" id="KW-1185">Reference proteome</keyword>
<accession>A0A078GZE2</accession>
<reference evidence="6" key="2">
    <citation type="submission" date="2014-06" db="EMBL/GenBank/DDBJ databases">
        <authorList>
            <person name="Genoscope - CEA"/>
        </authorList>
    </citation>
    <scope>NUCLEOTIDE SEQUENCE</scope>
</reference>
<keyword evidence="1 3" id="KW-0518">Myosin</keyword>
<dbReference type="PaxDb" id="3708-A0A078GZE2"/>
<dbReference type="GO" id="GO:0016459">
    <property type="term" value="C:myosin complex"/>
    <property type="evidence" value="ECO:0007669"/>
    <property type="project" value="UniProtKB-KW"/>
</dbReference>
<evidence type="ECO:0000256" key="3">
    <source>
        <dbReference type="PROSITE-ProRule" id="PRU00782"/>
    </source>
</evidence>
<dbReference type="AlphaFoldDB" id="A0A078GZE2"/>
<dbReference type="Proteomes" id="UP001295469">
    <property type="component" value="Chromosome C04"/>
</dbReference>
<sequence>MINERVSQAILVSGKSSAGKIESIKKLMWLLTYMGESVDSEERSVEQQVLEIFQSSFRSLWQVKIPRNNTSP</sequence>
<comment type="similarity">
    <text evidence="3">Belongs to the TRAFAC class myosin-kinesin ATPase superfamily. Myosin family.</text>
</comment>
<dbReference type="PROSITE" id="PS51456">
    <property type="entry name" value="MYOSIN_MOTOR"/>
    <property type="match status" value="1"/>
</dbReference>
<dbReference type="GO" id="GO:0003774">
    <property type="term" value="F:cytoskeletal motor activity"/>
    <property type="evidence" value="ECO:0007669"/>
    <property type="project" value="InterPro"/>
</dbReference>
<gene>
    <name evidence="6" type="primary">BnaC04g27360D</name>
    <name evidence="5" type="ORF">DARMORV10_C04P39220.1</name>
    <name evidence="6" type="ORF">GSBRNA2T00046374001</name>
</gene>
<dbReference type="OMA" id="MINDPIS"/>
<dbReference type="GO" id="GO:0003779">
    <property type="term" value="F:actin binding"/>
    <property type="evidence" value="ECO:0007669"/>
    <property type="project" value="UniProtKB-KW"/>
</dbReference>
<evidence type="ECO:0000256" key="1">
    <source>
        <dbReference type="ARBA" id="ARBA00023123"/>
    </source>
</evidence>
<evidence type="ECO:0000313" key="6">
    <source>
        <dbReference type="EMBL" id="CDY30881.1"/>
    </source>
</evidence>
<keyword evidence="3" id="KW-0009">Actin-binding</keyword>
<comment type="caution">
    <text evidence="3">Lacks conserved residue(s) required for the propagation of feature annotation.</text>
</comment>
<dbReference type="InterPro" id="IPR001609">
    <property type="entry name" value="Myosin_head_motor_dom-like"/>
</dbReference>
<protein>
    <submittedName>
        <fullName evidence="5">(rape) hypothetical protein</fullName>
    </submittedName>
    <submittedName>
        <fullName evidence="6">BnaC04g27360D protein</fullName>
    </submittedName>
</protein>
<feature type="domain" description="Myosin motor" evidence="4">
    <location>
        <begin position="1"/>
        <end position="72"/>
    </location>
</feature>
<evidence type="ECO:0000313" key="7">
    <source>
        <dbReference type="Proteomes" id="UP000028999"/>
    </source>
</evidence>
<organism evidence="6 7">
    <name type="scientific">Brassica napus</name>
    <name type="common">Rape</name>
    <dbReference type="NCBI Taxonomy" id="3708"/>
    <lineage>
        <taxon>Eukaryota</taxon>
        <taxon>Viridiplantae</taxon>
        <taxon>Streptophyta</taxon>
        <taxon>Embryophyta</taxon>
        <taxon>Tracheophyta</taxon>
        <taxon>Spermatophyta</taxon>
        <taxon>Magnoliopsida</taxon>
        <taxon>eudicotyledons</taxon>
        <taxon>Gunneridae</taxon>
        <taxon>Pentapetalae</taxon>
        <taxon>rosids</taxon>
        <taxon>malvids</taxon>
        <taxon>Brassicales</taxon>
        <taxon>Brassicaceae</taxon>
        <taxon>Brassiceae</taxon>
        <taxon>Brassica</taxon>
    </lineage>
</organism>
<dbReference type="GO" id="GO:0005524">
    <property type="term" value="F:ATP binding"/>
    <property type="evidence" value="ECO:0007669"/>
    <property type="project" value="InterPro"/>
</dbReference>
<proteinExistence type="inferred from homology"/>
<reference evidence="5" key="3">
    <citation type="submission" date="2021-01" db="EMBL/GenBank/DDBJ databases">
        <authorList>
            <consortium name="Genoscope - CEA"/>
            <person name="William W."/>
        </authorList>
    </citation>
    <scope>NUCLEOTIDE SEQUENCE</scope>
</reference>
<dbReference type="Proteomes" id="UP000028999">
    <property type="component" value="Unassembled WGS sequence"/>
</dbReference>
<dbReference type="InterPro" id="IPR036961">
    <property type="entry name" value="Kinesin_motor_dom_sf"/>
</dbReference>
<dbReference type="Gramene" id="CDY30881">
    <property type="protein sequence ID" value="CDY30881"/>
    <property type="gene ID" value="GSBRNA2T00046374001"/>
</dbReference>
<dbReference type="EMBL" id="LK032262">
    <property type="protein sequence ID" value="CDY30881.1"/>
    <property type="molecule type" value="Genomic_DNA"/>
</dbReference>
<dbReference type="Gene3D" id="3.40.850.10">
    <property type="entry name" value="Kinesin motor domain"/>
    <property type="match status" value="1"/>
</dbReference>
<dbReference type="InterPro" id="IPR027417">
    <property type="entry name" value="P-loop_NTPase"/>
</dbReference>
<keyword evidence="2" id="KW-0505">Motor protein</keyword>
<evidence type="ECO:0000313" key="5">
    <source>
        <dbReference type="EMBL" id="CAF1854102.1"/>
    </source>
</evidence>
<dbReference type="SMR" id="A0A078GZE2"/>
<dbReference type="STRING" id="3708.A0A078GZE2"/>
<evidence type="ECO:0000259" key="4">
    <source>
        <dbReference type="PROSITE" id="PS51456"/>
    </source>
</evidence>
<reference evidence="6 7" key="1">
    <citation type="journal article" date="2014" name="Science">
        <title>Plant genetics. Early allopolyploid evolution in the post-Neolithic Brassica napus oilseed genome.</title>
        <authorList>
            <person name="Chalhoub B."/>
            <person name="Denoeud F."/>
            <person name="Liu S."/>
            <person name="Parkin I.A."/>
            <person name="Tang H."/>
            <person name="Wang X."/>
            <person name="Chiquet J."/>
            <person name="Belcram H."/>
            <person name="Tong C."/>
            <person name="Samans B."/>
            <person name="Correa M."/>
            <person name="Da Silva C."/>
            <person name="Just J."/>
            <person name="Falentin C."/>
            <person name="Koh C.S."/>
            <person name="Le Clainche I."/>
            <person name="Bernard M."/>
            <person name="Bento P."/>
            <person name="Noel B."/>
            <person name="Labadie K."/>
            <person name="Alberti A."/>
            <person name="Charles M."/>
            <person name="Arnaud D."/>
            <person name="Guo H."/>
            <person name="Daviaud C."/>
            <person name="Alamery S."/>
            <person name="Jabbari K."/>
            <person name="Zhao M."/>
            <person name="Edger P.P."/>
            <person name="Chelaifa H."/>
            <person name="Tack D."/>
            <person name="Lassalle G."/>
            <person name="Mestiri I."/>
            <person name="Schnel N."/>
            <person name="Le Paslier M.C."/>
            <person name="Fan G."/>
            <person name="Renault V."/>
            <person name="Bayer P.E."/>
            <person name="Golicz A.A."/>
            <person name="Manoli S."/>
            <person name="Lee T.H."/>
            <person name="Thi V.H."/>
            <person name="Chalabi S."/>
            <person name="Hu Q."/>
            <person name="Fan C."/>
            <person name="Tollenaere R."/>
            <person name="Lu Y."/>
            <person name="Battail C."/>
            <person name="Shen J."/>
            <person name="Sidebottom C.H."/>
            <person name="Wang X."/>
            <person name="Canaguier A."/>
            <person name="Chauveau A."/>
            <person name="Berard A."/>
            <person name="Deniot G."/>
            <person name="Guan M."/>
            <person name="Liu Z."/>
            <person name="Sun F."/>
            <person name="Lim Y.P."/>
            <person name="Lyons E."/>
            <person name="Town C.D."/>
            <person name="Bancroft I."/>
            <person name="Wang X."/>
            <person name="Meng J."/>
            <person name="Ma J."/>
            <person name="Pires J.C."/>
            <person name="King G.J."/>
            <person name="Brunel D."/>
            <person name="Delourme R."/>
            <person name="Renard M."/>
            <person name="Aury J.M."/>
            <person name="Adams K.L."/>
            <person name="Batley J."/>
            <person name="Snowdon R.J."/>
            <person name="Tost J."/>
            <person name="Edwards D."/>
            <person name="Zhou Y."/>
            <person name="Hua W."/>
            <person name="Sharpe A.G."/>
            <person name="Paterson A.H."/>
            <person name="Guan C."/>
            <person name="Wincker P."/>
        </authorList>
    </citation>
    <scope>NUCLEOTIDE SEQUENCE [LARGE SCALE GENOMIC DNA]</scope>
    <source>
        <strain evidence="7">cv. Darmor-bzh</strain>
    </source>
</reference>
<dbReference type="PRINTS" id="PR00193">
    <property type="entry name" value="MYOSINHEAVY"/>
</dbReference>
<evidence type="ECO:0000256" key="2">
    <source>
        <dbReference type="ARBA" id="ARBA00023175"/>
    </source>
</evidence>
<name>A0A078GZE2_BRANA</name>
<dbReference type="EMBL" id="HG994368">
    <property type="protein sequence ID" value="CAF1854102.1"/>
    <property type="molecule type" value="Genomic_DNA"/>
</dbReference>
<dbReference type="SUPFAM" id="SSF52540">
    <property type="entry name" value="P-loop containing nucleoside triphosphate hydrolases"/>
    <property type="match status" value="1"/>
</dbReference>